<accession>A0A7C8UEF7</accession>
<proteinExistence type="predicted"/>
<gene>
    <name evidence="2" type="ORF">TWF788_000135</name>
</gene>
<dbReference type="AlphaFoldDB" id="A0A7C8UEF7"/>
<dbReference type="EMBL" id="JAABOE010000001">
    <property type="protein sequence ID" value="KAF3192524.1"/>
    <property type="molecule type" value="Genomic_DNA"/>
</dbReference>
<comment type="caution">
    <text evidence="2">The sequence shown here is derived from an EMBL/GenBank/DDBJ whole genome shotgun (WGS) entry which is preliminary data.</text>
</comment>
<evidence type="ECO:0000313" key="2">
    <source>
        <dbReference type="EMBL" id="KAF3192524.1"/>
    </source>
</evidence>
<name>A0A7C8UEF7_ORBOL</name>
<evidence type="ECO:0000256" key="1">
    <source>
        <dbReference type="SAM" id="MobiDB-lite"/>
    </source>
</evidence>
<dbReference type="Proteomes" id="UP000479691">
    <property type="component" value="Unassembled WGS sequence"/>
</dbReference>
<sequence>MTEFHLMDSQEINSTPRQHISKQSIKEFVKIIVKMEHTASHPTQMLAQLIWSDVQRNQNGSISKSDLSDIIHRCYAEIRSIHCDLFDPLDLNESVESTISVAQPSQSIKAYAGLLEPIDSSYDYEDWGPEHLFQSYSPDTWNSGQQEFPLDNNEPLTFLEDRASALRFVAPDPSAGRGFLINDRDNELPSSRGPAITHPDNHIFAPYLLSPISITLDSSKLPSQNSGPPAWEFVQEFGLPMTRLNQKKISKKRQGRHTKLTKPKIERRSSARIQEAMKIKKKQAEKRSNNRPNKYFLR</sequence>
<reference evidence="2 3" key="1">
    <citation type="submission" date="2019-06" db="EMBL/GenBank/DDBJ databases">
        <authorList>
            <person name="Palmer J.M."/>
        </authorList>
    </citation>
    <scope>NUCLEOTIDE SEQUENCE [LARGE SCALE GENOMIC DNA]</scope>
    <source>
        <strain evidence="2 3">TWF788</strain>
    </source>
</reference>
<protein>
    <submittedName>
        <fullName evidence="2">Uncharacterized protein</fullName>
    </submittedName>
</protein>
<organism evidence="2 3">
    <name type="scientific">Orbilia oligospora</name>
    <name type="common">Nematode-trapping fungus</name>
    <name type="synonym">Arthrobotrys oligospora</name>
    <dbReference type="NCBI Taxonomy" id="2813651"/>
    <lineage>
        <taxon>Eukaryota</taxon>
        <taxon>Fungi</taxon>
        <taxon>Dikarya</taxon>
        <taxon>Ascomycota</taxon>
        <taxon>Pezizomycotina</taxon>
        <taxon>Orbiliomycetes</taxon>
        <taxon>Orbiliales</taxon>
        <taxon>Orbiliaceae</taxon>
        <taxon>Orbilia</taxon>
    </lineage>
</organism>
<evidence type="ECO:0000313" key="3">
    <source>
        <dbReference type="Proteomes" id="UP000479691"/>
    </source>
</evidence>
<feature type="region of interest" description="Disordered" evidence="1">
    <location>
        <begin position="279"/>
        <end position="298"/>
    </location>
</feature>